<name>A0AAJ1EJR1_9BACT</name>
<organism evidence="1 2">
    <name type="scientific">Candidatus Methylomirabilis tolerans</name>
    <dbReference type="NCBI Taxonomy" id="3123416"/>
    <lineage>
        <taxon>Bacteria</taxon>
        <taxon>Candidatus Methylomirabilota</taxon>
        <taxon>Candidatus Methylomirabilia</taxon>
        <taxon>Candidatus Methylomirabilales</taxon>
        <taxon>Candidatus Methylomirabilaceae</taxon>
        <taxon>Candidatus Methylomirabilis</taxon>
    </lineage>
</organism>
<reference evidence="1 2" key="1">
    <citation type="journal article" date="2021" name="bioRxiv">
        <title>Unraveling nitrogen, sulfur and carbon metabolic pathways and microbial community transcriptional responses to substrate deprivation and toxicity stresses in a bioreactor mimicking anoxic brackish coastal sediment conditions.</title>
        <authorList>
            <person name="Martins P.D."/>
            <person name="Echeveste M.J."/>
            <person name="Arshad A."/>
            <person name="Kurth J."/>
            <person name="Ouboter H."/>
            <person name="Jetten M.S.M."/>
            <person name="Welte C.U."/>
        </authorList>
    </citation>
    <scope>NUCLEOTIDE SEQUENCE [LARGE SCALE GENOMIC DNA]</scope>
    <source>
        <strain evidence="1">MAG_38</strain>
    </source>
</reference>
<dbReference type="SUPFAM" id="SSF143011">
    <property type="entry name" value="RelE-like"/>
    <property type="match status" value="1"/>
</dbReference>
<dbReference type="PANTHER" id="PTHR40266">
    <property type="entry name" value="TOXIN HIGB-1"/>
    <property type="match status" value="1"/>
</dbReference>
<dbReference type="AlphaFoldDB" id="A0AAJ1EJR1"/>
<gene>
    <name evidence="1" type="ORF">K8G79_09330</name>
</gene>
<dbReference type="Gene3D" id="3.30.2310.20">
    <property type="entry name" value="RelE-like"/>
    <property type="match status" value="1"/>
</dbReference>
<dbReference type="Pfam" id="PF05015">
    <property type="entry name" value="HigB-like_toxin"/>
    <property type="match status" value="1"/>
</dbReference>
<comment type="caution">
    <text evidence="1">The sequence shown here is derived from an EMBL/GenBank/DDBJ whole genome shotgun (WGS) entry which is preliminary data.</text>
</comment>
<dbReference type="PANTHER" id="PTHR40266:SF2">
    <property type="entry name" value="TOXIN HIGB-1"/>
    <property type="match status" value="1"/>
</dbReference>
<dbReference type="Proteomes" id="UP001197609">
    <property type="component" value="Unassembled WGS sequence"/>
</dbReference>
<protein>
    <submittedName>
        <fullName evidence="1">Type II toxin-antitoxin system RelE/ParE family toxin</fullName>
    </submittedName>
</protein>
<evidence type="ECO:0000313" key="1">
    <source>
        <dbReference type="EMBL" id="MBZ0160321.1"/>
    </source>
</evidence>
<accession>A0AAJ1EJR1</accession>
<evidence type="ECO:0000313" key="2">
    <source>
        <dbReference type="Proteomes" id="UP001197609"/>
    </source>
</evidence>
<dbReference type="InterPro" id="IPR035093">
    <property type="entry name" value="RelE/ParE_toxin_dom_sf"/>
</dbReference>
<dbReference type="InterPro" id="IPR007711">
    <property type="entry name" value="HigB-1"/>
</dbReference>
<sequence>MIERFRHKGLKRLFQQGDAKGISPELLEKLENILFVLSRARRPEDMNLPGFGLHRLKGDFKGFWSVTVRAHSRVIFRFEEGDAHDVDLIDYH</sequence>
<proteinExistence type="predicted"/>
<dbReference type="EMBL" id="JAIOIU010000117">
    <property type="protein sequence ID" value="MBZ0160321.1"/>
    <property type="molecule type" value="Genomic_DNA"/>
</dbReference>